<dbReference type="GO" id="GO:0003743">
    <property type="term" value="F:translation initiation factor activity"/>
    <property type="evidence" value="ECO:0007669"/>
    <property type="project" value="UniProtKB-KW"/>
</dbReference>
<feature type="domain" description="Translation initiation factor IF2/IF5" evidence="5">
    <location>
        <begin position="164"/>
        <end position="273"/>
    </location>
</feature>
<name>A0A9W8IJW4_9FUNG</name>
<dbReference type="SUPFAM" id="SSF75689">
    <property type="entry name" value="Zinc-binding domain of translation initiation factor 2 beta"/>
    <property type="match status" value="1"/>
</dbReference>
<dbReference type="EMBL" id="JANBUW010000003">
    <property type="protein sequence ID" value="KAJ2852377.1"/>
    <property type="molecule type" value="Genomic_DNA"/>
</dbReference>
<dbReference type="FunFam" id="3.30.30.170:FF:000001">
    <property type="entry name" value="Eukaryotic translation initiation factor 2 subunit"/>
    <property type="match status" value="1"/>
</dbReference>
<dbReference type="GO" id="GO:0005850">
    <property type="term" value="C:eukaryotic translation initiation factor 2 complex"/>
    <property type="evidence" value="ECO:0007669"/>
    <property type="project" value="TreeGrafter"/>
</dbReference>
<dbReference type="OrthoDB" id="10255414at2759"/>
<comment type="caution">
    <text evidence="6">The sequence shown here is derived from an EMBL/GenBank/DDBJ whole genome shotgun (WGS) entry which is preliminary data.</text>
</comment>
<reference evidence="6" key="1">
    <citation type="submission" date="2022-07" db="EMBL/GenBank/DDBJ databases">
        <title>Phylogenomic reconstructions and comparative analyses of Kickxellomycotina fungi.</title>
        <authorList>
            <person name="Reynolds N.K."/>
            <person name="Stajich J.E."/>
            <person name="Barry K."/>
            <person name="Grigoriev I.V."/>
            <person name="Crous P."/>
            <person name="Smith M.E."/>
        </authorList>
    </citation>
    <scope>NUCLEOTIDE SEQUENCE</scope>
    <source>
        <strain evidence="6">NRRL 1566</strain>
    </source>
</reference>
<dbReference type="Proteomes" id="UP001139887">
    <property type="component" value="Unassembled WGS sequence"/>
</dbReference>
<feature type="region of interest" description="Disordered" evidence="4">
    <location>
        <begin position="63"/>
        <end position="89"/>
    </location>
</feature>
<evidence type="ECO:0000256" key="3">
    <source>
        <dbReference type="ARBA" id="ARBA00022917"/>
    </source>
</evidence>
<evidence type="ECO:0000256" key="1">
    <source>
        <dbReference type="ARBA" id="ARBA00010397"/>
    </source>
</evidence>
<feature type="region of interest" description="Disordered" evidence="4">
    <location>
        <begin position="112"/>
        <end position="132"/>
    </location>
</feature>
<dbReference type="InterPro" id="IPR045196">
    <property type="entry name" value="IF2/IF5"/>
</dbReference>
<feature type="compositionally biased region" description="Acidic residues" evidence="4">
    <location>
        <begin position="80"/>
        <end position="89"/>
    </location>
</feature>
<dbReference type="SMART" id="SM00653">
    <property type="entry name" value="eIF2B_5"/>
    <property type="match status" value="1"/>
</dbReference>
<dbReference type="PANTHER" id="PTHR23001:SF3">
    <property type="entry name" value="EUKARYOTIC TRANSLATION INITIATION FACTOR 2 SUBUNIT 2"/>
    <property type="match status" value="1"/>
</dbReference>
<gene>
    <name evidence="6" type="primary">SUI3</name>
    <name evidence="6" type="ORF">IWW36_000264</name>
</gene>
<keyword evidence="7" id="KW-1185">Reference proteome</keyword>
<evidence type="ECO:0000256" key="2">
    <source>
        <dbReference type="ARBA" id="ARBA00022540"/>
    </source>
</evidence>
<dbReference type="GO" id="GO:0001731">
    <property type="term" value="P:formation of translation preinitiation complex"/>
    <property type="evidence" value="ECO:0007669"/>
    <property type="project" value="TreeGrafter"/>
</dbReference>
<protein>
    <submittedName>
        <fullName evidence="6">Translation initiation factor eIF-2 beta subunit</fullName>
    </submittedName>
</protein>
<dbReference type="Gene3D" id="3.30.30.170">
    <property type="match status" value="1"/>
</dbReference>
<evidence type="ECO:0000259" key="5">
    <source>
        <dbReference type="SMART" id="SM00653"/>
    </source>
</evidence>
<dbReference type="InterPro" id="IPR002735">
    <property type="entry name" value="Transl_init_fac_IF2/IF5_dom"/>
</dbReference>
<dbReference type="AlphaFoldDB" id="A0A9W8IJW4"/>
<sequence>MSDEEISNKLASTKIKEDEDTFNFDMKKKKKSKKINLDALEEAADGAGNGSDDEDMLADMMKMKKKKKSKAKTVRIEAKGEDEDEEEDDLLDMSAIKKKKKKSKKSLAAFEAELGDEESEEQSAPVDRAGEPWIGTDRDYTYPELLGRFYKILRENNLEATGEKRKYTIVPPVVVPASGKRTMFANIEDISRRMHRPPDHVIRYIYAELGTTGSVDKEQHLLIKGKFRQKQIENVLSHYIAEYVVCKTCKSSDTSMTKDKSLSFIKCETCGSTRTVAAINKGFQAATKAARRAERAAA</sequence>
<proteinExistence type="inferred from homology"/>
<keyword evidence="2 6" id="KW-0396">Initiation factor</keyword>
<dbReference type="GO" id="GO:0003729">
    <property type="term" value="F:mRNA binding"/>
    <property type="evidence" value="ECO:0007669"/>
    <property type="project" value="TreeGrafter"/>
</dbReference>
<dbReference type="InterPro" id="IPR016190">
    <property type="entry name" value="Transl_init_fac_IF2/IF5_Zn-bd"/>
</dbReference>
<dbReference type="SUPFAM" id="SSF100966">
    <property type="entry name" value="Translation initiation factor 2 beta, aIF2beta, N-terminal domain"/>
    <property type="match status" value="1"/>
</dbReference>
<keyword evidence="3" id="KW-0648">Protein biosynthesis</keyword>
<evidence type="ECO:0000313" key="7">
    <source>
        <dbReference type="Proteomes" id="UP001139887"/>
    </source>
</evidence>
<dbReference type="Pfam" id="PF01873">
    <property type="entry name" value="eIF-5_eIF-2B"/>
    <property type="match status" value="1"/>
</dbReference>
<evidence type="ECO:0000256" key="4">
    <source>
        <dbReference type="SAM" id="MobiDB-lite"/>
    </source>
</evidence>
<evidence type="ECO:0000313" key="6">
    <source>
        <dbReference type="EMBL" id="KAJ2852377.1"/>
    </source>
</evidence>
<comment type="similarity">
    <text evidence="1">Belongs to the eIF-2-beta/eIF-5 family.</text>
</comment>
<organism evidence="6 7">
    <name type="scientific">Coemansia brasiliensis</name>
    <dbReference type="NCBI Taxonomy" id="2650707"/>
    <lineage>
        <taxon>Eukaryota</taxon>
        <taxon>Fungi</taxon>
        <taxon>Fungi incertae sedis</taxon>
        <taxon>Zoopagomycota</taxon>
        <taxon>Kickxellomycotina</taxon>
        <taxon>Kickxellomycetes</taxon>
        <taxon>Kickxellales</taxon>
        <taxon>Kickxellaceae</taxon>
        <taxon>Coemansia</taxon>
    </lineage>
</organism>
<dbReference type="InterPro" id="IPR016189">
    <property type="entry name" value="Transl_init_fac_IF2/IF5_N"/>
</dbReference>
<feature type="compositionally biased region" description="Basic residues" evidence="4">
    <location>
        <begin position="63"/>
        <end position="73"/>
    </location>
</feature>
<dbReference type="GO" id="GO:0031369">
    <property type="term" value="F:translation initiation factor binding"/>
    <property type="evidence" value="ECO:0007669"/>
    <property type="project" value="TreeGrafter"/>
</dbReference>
<accession>A0A9W8IJW4</accession>
<dbReference type="PANTHER" id="PTHR23001">
    <property type="entry name" value="EUKARYOTIC TRANSLATION INITIATION FACTOR"/>
    <property type="match status" value="1"/>
</dbReference>